<proteinExistence type="inferred from homology"/>
<keyword evidence="4 9" id="KW-0812">Transmembrane</keyword>
<comment type="subcellular location">
    <subcellularLocation>
        <location evidence="1 9">Cell membrane</location>
        <topology evidence="1 9">Multi-pass membrane protein</topology>
    </subcellularLocation>
</comment>
<evidence type="ECO:0000313" key="10">
    <source>
        <dbReference type="EMBL" id="ARQ99496.1"/>
    </source>
</evidence>
<evidence type="ECO:0000256" key="7">
    <source>
        <dbReference type="ARBA" id="ARBA00038151"/>
    </source>
</evidence>
<accession>A0A381DAI9</accession>
<evidence type="ECO:0000256" key="8">
    <source>
        <dbReference type="ARBA" id="ARBA00039168"/>
    </source>
</evidence>
<dbReference type="Pfam" id="PF00893">
    <property type="entry name" value="Multi_Drug_Res"/>
    <property type="match status" value="1"/>
</dbReference>
<comment type="similarity">
    <text evidence="7">Belongs to the drug/metabolite transporter (DMT) superfamily. Small multidrug resistance (SMR) (TC 2.A.7.1) family. Gdx/SugE subfamily.</text>
</comment>
<dbReference type="PANTHER" id="PTHR30561:SF0">
    <property type="entry name" value="GUANIDINIUM EXPORTER"/>
    <property type="match status" value="1"/>
</dbReference>
<evidence type="ECO:0000256" key="4">
    <source>
        <dbReference type="ARBA" id="ARBA00022692"/>
    </source>
</evidence>
<sequence length="108" mass="12155">MNNKGFFWVISGASVEAGWAYGLKYANTPFEWMITALLACCSFWAFMMSFKYLSASIAYAMFIGFGTIFIVGAEIITNYFNNQSISFLRILFILLIIIGVLGLKRSET</sequence>
<evidence type="ECO:0000256" key="2">
    <source>
        <dbReference type="ARBA" id="ARBA00022448"/>
    </source>
</evidence>
<keyword evidence="11" id="KW-1185">Reference proteome</keyword>
<keyword evidence="6" id="KW-0472">Membrane</keyword>
<keyword evidence="5" id="KW-1133">Transmembrane helix</keyword>
<dbReference type="Proteomes" id="UP000194309">
    <property type="component" value="Chromosome"/>
</dbReference>
<dbReference type="InterPro" id="IPR037185">
    <property type="entry name" value="EmrE-like"/>
</dbReference>
<dbReference type="GO" id="GO:0022857">
    <property type="term" value="F:transmembrane transporter activity"/>
    <property type="evidence" value="ECO:0007669"/>
    <property type="project" value="InterPro"/>
</dbReference>
<evidence type="ECO:0000313" key="11">
    <source>
        <dbReference type="Proteomes" id="UP000194309"/>
    </source>
</evidence>
<dbReference type="GO" id="GO:0005886">
    <property type="term" value="C:plasma membrane"/>
    <property type="evidence" value="ECO:0007669"/>
    <property type="project" value="UniProtKB-SubCell"/>
</dbReference>
<dbReference type="KEGG" id="cdev:CIGN_1237"/>
<dbReference type="EMBL" id="CP018788">
    <property type="protein sequence ID" value="ARQ99496.1"/>
    <property type="molecule type" value="Genomic_DNA"/>
</dbReference>
<dbReference type="InterPro" id="IPR045324">
    <property type="entry name" value="Small_multidrug_res"/>
</dbReference>
<dbReference type="InterPro" id="IPR000390">
    <property type="entry name" value="Small_drug/metabolite_transptr"/>
</dbReference>
<evidence type="ECO:0000256" key="1">
    <source>
        <dbReference type="ARBA" id="ARBA00004651"/>
    </source>
</evidence>
<dbReference type="AlphaFoldDB" id="A0A1X9STC6"/>
<dbReference type="Gene3D" id="1.10.3730.20">
    <property type="match status" value="1"/>
</dbReference>
<keyword evidence="2" id="KW-0813">Transport</keyword>
<dbReference type="OrthoDB" id="2168659at2"/>
<evidence type="ECO:0000256" key="3">
    <source>
        <dbReference type="ARBA" id="ARBA00022475"/>
    </source>
</evidence>
<keyword evidence="3" id="KW-1003">Cell membrane</keyword>
<protein>
    <recommendedName>
        <fullName evidence="8">Guanidinium exporter</fullName>
    </recommendedName>
</protein>
<dbReference type="STRING" id="1660064.CIGN_1237"/>
<organism evidence="10 11">
    <name type="scientific">Campylobacter devanensis</name>
    <dbReference type="NCBI Taxonomy" id="3161138"/>
    <lineage>
        <taxon>Bacteria</taxon>
        <taxon>Pseudomonadati</taxon>
        <taxon>Campylobacterota</taxon>
        <taxon>Epsilonproteobacteria</taxon>
        <taxon>Campylobacterales</taxon>
        <taxon>Campylobacteraceae</taxon>
        <taxon>Campylobacter</taxon>
    </lineage>
</organism>
<dbReference type="PANTHER" id="PTHR30561">
    <property type="entry name" value="SMR FAMILY PROTON-DEPENDENT DRUG EFFLUX TRANSPORTER SUGE"/>
    <property type="match status" value="1"/>
</dbReference>
<evidence type="ECO:0000256" key="9">
    <source>
        <dbReference type="RuleBase" id="RU003942"/>
    </source>
</evidence>
<evidence type="ECO:0000256" key="6">
    <source>
        <dbReference type="ARBA" id="ARBA00023136"/>
    </source>
</evidence>
<name>A0A1X9STC6_9BACT</name>
<evidence type="ECO:0000256" key="5">
    <source>
        <dbReference type="ARBA" id="ARBA00022989"/>
    </source>
</evidence>
<reference evidence="10 11" key="1">
    <citation type="journal article" date="2017" name="Genome Biol. Evol.">
        <title>Comparative Genomic Analysis Identifies a Campylobacter Clade Deficient in Selenium Metabolism.</title>
        <authorList>
            <person name="Miller W.G."/>
            <person name="Yee E."/>
            <person name="Lopes B.S."/>
            <person name="Chapman M.H."/>
            <person name="Huynh S."/>
            <person name="Bono J.L."/>
            <person name="Parker C.T."/>
            <person name="Strachan N.J.C."/>
            <person name="Forbes K.J."/>
        </authorList>
    </citation>
    <scope>NUCLEOTIDE SEQUENCE [LARGE SCALE GENOMIC DNA]</scope>
    <source>
        <strain evidence="10 11">NCTC 13003</strain>
    </source>
</reference>
<dbReference type="SUPFAM" id="SSF103481">
    <property type="entry name" value="Multidrug resistance efflux transporter EmrE"/>
    <property type="match status" value="1"/>
</dbReference>
<accession>A0A1X9STC6</accession>
<gene>
    <name evidence="10" type="ORF">CIGN_1237</name>
</gene>